<protein>
    <submittedName>
        <fullName evidence="9">Unannotated protein</fullName>
    </submittedName>
</protein>
<keyword evidence="3" id="KW-0808">Transferase</keyword>
<dbReference type="GO" id="GO:0016757">
    <property type="term" value="F:glycosyltransferase activity"/>
    <property type="evidence" value="ECO:0007669"/>
    <property type="project" value="UniProtKB-KW"/>
</dbReference>
<organism evidence="9">
    <name type="scientific">freshwater metagenome</name>
    <dbReference type="NCBI Taxonomy" id="449393"/>
    <lineage>
        <taxon>unclassified sequences</taxon>
        <taxon>metagenomes</taxon>
        <taxon>ecological metagenomes</taxon>
    </lineage>
</organism>
<dbReference type="InterPro" id="IPR049829">
    <property type="entry name" value="MptA/B-like"/>
</dbReference>
<sequence>MGLNNRPYLGIVLIAMAGTIKIPALVGLGFIGLIWAGKDSALVVRIRCWAIAAAITVGVFLFTNAIAGLNFGWIHALSTPGVVRSWISPVTSVSVASGWLISAAGFGDHTEVILAVLRGIATLAVLAYAAKLLIKPNKQTAIRSAGLVLLLLAVFGPVIQPWYLLWGLLIMAAAGFTRKELPYVVAATAGLVIHGLTQSSATSADVLQVADPVSAILAIGAAVLGIMSSRTTRTELLEGKDRWANAPHAISIPEQSNHSSAEGTVAGKIAPRERT</sequence>
<feature type="transmembrane region" description="Helical" evidence="8">
    <location>
        <begin position="48"/>
        <end position="74"/>
    </location>
</feature>
<evidence type="ECO:0000256" key="8">
    <source>
        <dbReference type="SAM" id="Phobius"/>
    </source>
</evidence>
<accession>A0A6J6Y6E3</accession>
<feature type="transmembrane region" description="Helical" evidence="8">
    <location>
        <begin position="12"/>
        <end position="36"/>
    </location>
</feature>
<dbReference type="GO" id="GO:0016020">
    <property type="term" value="C:membrane"/>
    <property type="evidence" value="ECO:0007669"/>
    <property type="project" value="UniProtKB-SubCell"/>
</dbReference>
<feature type="transmembrane region" description="Helical" evidence="8">
    <location>
        <begin position="146"/>
        <end position="169"/>
    </location>
</feature>
<proteinExistence type="predicted"/>
<feature type="transmembrane region" description="Helical" evidence="8">
    <location>
        <begin position="86"/>
        <end position="106"/>
    </location>
</feature>
<evidence type="ECO:0000256" key="2">
    <source>
        <dbReference type="ARBA" id="ARBA00022676"/>
    </source>
</evidence>
<keyword evidence="6 8" id="KW-0472">Membrane</keyword>
<evidence type="ECO:0000256" key="6">
    <source>
        <dbReference type="ARBA" id="ARBA00023136"/>
    </source>
</evidence>
<keyword evidence="4 8" id="KW-0812">Transmembrane</keyword>
<gene>
    <name evidence="9" type="ORF">UFOPK3024_00697</name>
</gene>
<dbReference type="EMBL" id="CAFAAK010000138">
    <property type="protein sequence ID" value="CAB4802826.1"/>
    <property type="molecule type" value="Genomic_DNA"/>
</dbReference>
<comment type="subcellular location">
    <subcellularLocation>
        <location evidence="1">Membrane</location>
        <topology evidence="1">Multi-pass membrane protein</topology>
    </subcellularLocation>
</comment>
<reference evidence="9" key="1">
    <citation type="submission" date="2020-05" db="EMBL/GenBank/DDBJ databases">
        <authorList>
            <person name="Chiriac C."/>
            <person name="Salcher M."/>
            <person name="Ghai R."/>
            <person name="Kavagutti S V."/>
        </authorList>
    </citation>
    <scope>NUCLEOTIDE SEQUENCE</scope>
</reference>
<feature type="transmembrane region" description="Helical" evidence="8">
    <location>
        <begin position="113"/>
        <end position="134"/>
    </location>
</feature>
<keyword evidence="5 8" id="KW-1133">Transmembrane helix</keyword>
<evidence type="ECO:0000256" key="3">
    <source>
        <dbReference type="ARBA" id="ARBA00022679"/>
    </source>
</evidence>
<evidence type="ECO:0000256" key="1">
    <source>
        <dbReference type="ARBA" id="ARBA00004141"/>
    </source>
</evidence>
<keyword evidence="2" id="KW-0328">Glycosyltransferase</keyword>
<evidence type="ECO:0000256" key="5">
    <source>
        <dbReference type="ARBA" id="ARBA00022989"/>
    </source>
</evidence>
<evidence type="ECO:0000256" key="7">
    <source>
        <dbReference type="SAM" id="MobiDB-lite"/>
    </source>
</evidence>
<dbReference type="NCBIfam" id="NF038066">
    <property type="entry name" value="MptB"/>
    <property type="match status" value="1"/>
</dbReference>
<dbReference type="AlphaFoldDB" id="A0A6J6Y6E3"/>
<feature type="region of interest" description="Disordered" evidence="7">
    <location>
        <begin position="254"/>
        <end position="275"/>
    </location>
</feature>
<name>A0A6J6Y6E3_9ZZZZ</name>
<evidence type="ECO:0000256" key="4">
    <source>
        <dbReference type="ARBA" id="ARBA00022692"/>
    </source>
</evidence>
<evidence type="ECO:0000313" key="9">
    <source>
        <dbReference type="EMBL" id="CAB4802826.1"/>
    </source>
</evidence>